<sequence length="237" mass="24331">MLGKVPCVDPELGRLASDGCYYKARPDFTPPAILAAEVTPGIPGSWYERKCPGVSSSYGIVWRPDAQMGAVVPPSPEVMAQRAVNRLVLPAPAFGLSPDVETVQLVGVPVWLWVDAASWMSVSATASVPGVSVTATARPVSVVWDFGSGGQVRCAGPGRAFQAGVDDPAAMSECAIRFTRGSAGEPGGRFPLTVTVSWQVGWVGGGQTGEAAGLTSQTTASVAVGESQALVLSGSGR</sequence>
<keyword evidence="2" id="KW-1185">Reference proteome</keyword>
<organism evidence="1 2">
    <name type="scientific">Parafrankia irregularis</name>
    <dbReference type="NCBI Taxonomy" id="795642"/>
    <lineage>
        <taxon>Bacteria</taxon>
        <taxon>Bacillati</taxon>
        <taxon>Actinomycetota</taxon>
        <taxon>Actinomycetes</taxon>
        <taxon>Frankiales</taxon>
        <taxon>Frankiaceae</taxon>
        <taxon>Parafrankia</taxon>
    </lineage>
</organism>
<dbReference type="Proteomes" id="UP000198802">
    <property type="component" value="Unassembled WGS sequence"/>
</dbReference>
<evidence type="ECO:0000313" key="1">
    <source>
        <dbReference type="EMBL" id="CUU60929.1"/>
    </source>
</evidence>
<evidence type="ECO:0000313" key="2">
    <source>
        <dbReference type="Proteomes" id="UP000198802"/>
    </source>
</evidence>
<protein>
    <recommendedName>
        <fullName evidence="3">PKD domain-containing protein</fullName>
    </recommendedName>
</protein>
<name>A0A0S4QZ69_9ACTN</name>
<dbReference type="EMBL" id="FAOZ01000050">
    <property type="protein sequence ID" value="CUU60929.1"/>
    <property type="molecule type" value="Genomic_DNA"/>
</dbReference>
<gene>
    <name evidence="1" type="ORF">Ga0074812_15029</name>
</gene>
<proteinExistence type="predicted"/>
<evidence type="ECO:0008006" key="3">
    <source>
        <dbReference type="Google" id="ProtNLM"/>
    </source>
</evidence>
<reference evidence="2" key="1">
    <citation type="submission" date="2015-11" db="EMBL/GenBank/DDBJ databases">
        <authorList>
            <person name="Varghese N."/>
        </authorList>
    </citation>
    <scope>NUCLEOTIDE SEQUENCE [LARGE SCALE GENOMIC DNA]</scope>
    <source>
        <strain evidence="2">DSM 45899</strain>
    </source>
</reference>
<accession>A0A0S4QZ69</accession>
<dbReference type="AlphaFoldDB" id="A0A0S4QZ69"/>